<keyword evidence="10" id="KW-1185">Reference proteome</keyword>
<comment type="subcellular location">
    <subcellularLocation>
        <location evidence="1">Nucleus</location>
    </subcellularLocation>
</comment>
<accession>A0A1V6SJK4</accession>
<dbReference type="AlphaFoldDB" id="A0A1V6SJK4"/>
<dbReference type="InterPro" id="IPR051059">
    <property type="entry name" value="VerF-like"/>
</dbReference>
<evidence type="ECO:0000313" key="10">
    <source>
        <dbReference type="Proteomes" id="UP000191285"/>
    </source>
</evidence>
<dbReference type="GO" id="GO:0006351">
    <property type="term" value="P:DNA-templated transcription"/>
    <property type="evidence" value="ECO:0007669"/>
    <property type="project" value="InterPro"/>
</dbReference>
<dbReference type="OrthoDB" id="1405595at2759"/>
<dbReference type="Pfam" id="PF04082">
    <property type="entry name" value="Fungal_trans"/>
    <property type="match status" value="1"/>
</dbReference>
<evidence type="ECO:0000313" key="9">
    <source>
        <dbReference type="EMBL" id="OQE14116.1"/>
    </source>
</evidence>
<dbReference type="GO" id="GO:0000981">
    <property type="term" value="F:DNA-binding transcription factor activity, RNA polymerase II-specific"/>
    <property type="evidence" value="ECO:0007669"/>
    <property type="project" value="InterPro"/>
</dbReference>
<dbReference type="GO" id="GO:0008270">
    <property type="term" value="F:zinc ion binding"/>
    <property type="evidence" value="ECO:0007669"/>
    <property type="project" value="UniProtKB-KW"/>
</dbReference>
<keyword evidence="6" id="KW-0539">Nucleus</keyword>
<evidence type="ECO:0000256" key="3">
    <source>
        <dbReference type="ARBA" id="ARBA00022737"/>
    </source>
</evidence>
<comment type="caution">
    <text evidence="9">The sequence shown here is derived from an EMBL/GenBank/DDBJ whole genome shotgun (WGS) entry which is preliminary data.</text>
</comment>
<dbReference type="GO" id="GO:0000785">
    <property type="term" value="C:chromatin"/>
    <property type="evidence" value="ECO:0007669"/>
    <property type="project" value="TreeGrafter"/>
</dbReference>
<dbReference type="EMBL" id="MLKD01000038">
    <property type="protein sequence ID" value="OQE14116.1"/>
    <property type="molecule type" value="Genomic_DNA"/>
</dbReference>
<dbReference type="Proteomes" id="UP000191285">
    <property type="component" value="Unassembled WGS sequence"/>
</dbReference>
<dbReference type="PANTHER" id="PTHR40626">
    <property type="entry name" value="MIP31509P"/>
    <property type="match status" value="1"/>
</dbReference>
<gene>
    <name evidence="9" type="ORF">PENSTE_c038G04806</name>
</gene>
<evidence type="ECO:0000256" key="1">
    <source>
        <dbReference type="ARBA" id="ARBA00004123"/>
    </source>
</evidence>
<keyword evidence="2" id="KW-0479">Metal-binding</keyword>
<dbReference type="GO" id="GO:0000978">
    <property type="term" value="F:RNA polymerase II cis-regulatory region sequence-specific DNA binding"/>
    <property type="evidence" value="ECO:0007669"/>
    <property type="project" value="InterPro"/>
</dbReference>
<evidence type="ECO:0000256" key="2">
    <source>
        <dbReference type="ARBA" id="ARBA00022723"/>
    </source>
</evidence>
<dbReference type="STRING" id="303698.A0A1V6SJK4"/>
<dbReference type="PANTHER" id="PTHR40626:SF11">
    <property type="entry name" value="ZINC FINGER PROTEIN YPR022C"/>
    <property type="match status" value="1"/>
</dbReference>
<feature type="domain" description="Xylanolytic transcriptional activator regulatory" evidence="8">
    <location>
        <begin position="398"/>
        <end position="573"/>
    </location>
</feature>
<name>A0A1V6SJK4_9EURO</name>
<dbReference type="GO" id="GO:0005634">
    <property type="term" value="C:nucleus"/>
    <property type="evidence" value="ECO:0007669"/>
    <property type="project" value="UniProtKB-SubCell"/>
</dbReference>
<keyword evidence="5" id="KW-0862">Zinc</keyword>
<reference evidence="10" key="1">
    <citation type="journal article" date="2017" name="Nat. Microbiol.">
        <title>Global analysis of biosynthetic gene clusters reveals vast potential of secondary metabolite production in Penicillium species.</title>
        <authorList>
            <person name="Nielsen J.C."/>
            <person name="Grijseels S."/>
            <person name="Prigent S."/>
            <person name="Ji B."/>
            <person name="Dainat J."/>
            <person name="Nielsen K.F."/>
            <person name="Frisvad J.C."/>
            <person name="Workman M."/>
            <person name="Nielsen J."/>
        </authorList>
    </citation>
    <scope>NUCLEOTIDE SEQUENCE [LARGE SCALE GENOMIC DNA]</scope>
    <source>
        <strain evidence="10">IBT 24891</strain>
    </source>
</reference>
<keyword evidence="4" id="KW-0863">Zinc-finger</keyword>
<keyword evidence="3" id="KW-0677">Repeat</keyword>
<feature type="region of interest" description="Disordered" evidence="7">
    <location>
        <begin position="172"/>
        <end position="193"/>
    </location>
</feature>
<protein>
    <recommendedName>
        <fullName evidence="8">Xylanolytic transcriptional activator regulatory domain-containing protein</fullName>
    </recommendedName>
</protein>
<evidence type="ECO:0000259" key="8">
    <source>
        <dbReference type="Pfam" id="PF04082"/>
    </source>
</evidence>
<sequence>MWGEIRLTEFLSTHLQWARAWDFQGQEYLQTPAYAGHQDIEYGPESSSALIVARASVDQSTCVGIVLNIQATNHTAADYAAIIIPENVLKRHLQTCTNAVAPLKPSVSEVDNHRDKPHHNICNLSPSSDTVASESLDVWEQSGQNIDISPLKSDILNLGAAFQSVKHIAPVSATMDNPNNGPKTSPMNPALSSHDQLNQLENEDSSDPSSPSALENAFVDWSEDLPFDLLYPWCRLPDVSLVQWPLGIGYSPEEQDISSNYHSEALNVISLPSGTSHSPGRCPTPFVDVVSNIGEEIIGLAHGLHDCSQCNITNLDDMSANADGLSRDDSPVALFSQSSIAGVPVQGPPGTDSGDSTIPAYDAFQTPLEKLLHILKSYSQFTVIEEGWLSPGLIQVFLQNYFRYFHPHTPFIHVPSWTLNQTRPHLLFTMILTGSMYTQKSPVTSAGTRRLYNIAEDIASRTNKADGAMVQIDTLQSLHLLSLIDAHLARTLGIPPIFDYESLIGFVKDSGYLKEEQNYDGHKIHWTQWVEQEVRRRTIFIIYLFNTVQTAFFCEKPRISPYEIDLELPSHEVVFNCRTLEDWQSHHRSCLLSKLRYPRIFAGFISKSPSIAKLRLSVMGGFIVLHGLMAYIWETCHFLGPVHVSGLSNDEEQVFHDTTVHHHEIMASALQAWRENWDFTMESDLSRGSNGIYVSNALSYWGLMCFLSKPNYPSAELLTKDKTSYTKSVLSLMRKFGRWQLEGLLNGICSVVKMREMAAR</sequence>
<evidence type="ECO:0000256" key="6">
    <source>
        <dbReference type="ARBA" id="ARBA00023242"/>
    </source>
</evidence>
<proteinExistence type="predicted"/>
<evidence type="ECO:0000256" key="7">
    <source>
        <dbReference type="SAM" id="MobiDB-lite"/>
    </source>
</evidence>
<dbReference type="CDD" id="cd12148">
    <property type="entry name" value="fungal_TF_MHR"/>
    <property type="match status" value="1"/>
</dbReference>
<feature type="compositionally biased region" description="Polar residues" evidence="7">
    <location>
        <begin position="174"/>
        <end position="193"/>
    </location>
</feature>
<evidence type="ECO:0000256" key="5">
    <source>
        <dbReference type="ARBA" id="ARBA00022833"/>
    </source>
</evidence>
<organism evidence="9 10">
    <name type="scientific">Penicillium steckii</name>
    <dbReference type="NCBI Taxonomy" id="303698"/>
    <lineage>
        <taxon>Eukaryota</taxon>
        <taxon>Fungi</taxon>
        <taxon>Dikarya</taxon>
        <taxon>Ascomycota</taxon>
        <taxon>Pezizomycotina</taxon>
        <taxon>Eurotiomycetes</taxon>
        <taxon>Eurotiomycetidae</taxon>
        <taxon>Eurotiales</taxon>
        <taxon>Aspergillaceae</taxon>
        <taxon>Penicillium</taxon>
    </lineage>
</organism>
<evidence type="ECO:0000256" key="4">
    <source>
        <dbReference type="ARBA" id="ARBA00022771"/>
    </source>
</evidence>
<dbReference type="InterPro" id="IPR007219">
    <property type="entry name" value="XnlR_reg_dom"/>
</dbReference>